<evidence type="ECO:0000256" key="7">
    <source>
        <dbReference type="ARBA" id="ARBA00023187"/>
    </source>
</evidence>
<keyword evidence="7" id="KW-0508">mRNA splicing</keyword>
<dbReference type="AlphaFoldDB" id="A0A9P7VYP3"/>
<evidence type="ECO:0000256" key="9">
    <source>
        <dbReference type="ARBA" id="ARBA00038511"/>
    </source>
</evidence>
<dbReference type="EC" id="3.6.4.13" evidence="2"/>
<feature type="coiled-coil region" evidence="11">
    <location>
        <begin position="897"/>
        <end position="924"/>
    </location>
</feature>
<dbReference type="Pfam" id="PF23469">
    <property type="entry name" value="KH_12"/>
    <property type="match status" value="1"/>
</dbReference>
<feature type="region of interest" description="Disordered" evidence="12">
    <location>
        <begin position="240"/>
        <end position="278"/>
    </location>
</feature>
<organism evidence="16 17">
    <name type="scientific">Guyanagaster necrorhizus</name>
    <dbReference type="NCBI Taxonomy" id="856835"/>
    <lineage>
        <taxon>Eukaryota</taxon>
        <taxon>Fungi</taxon>
        <taxon>Dikarya</taxon>
        <taxon>Basidiomycota</taxon>
        <taxon>Agaricomycotina</taxon>
        <taxon>Agaricomycetes</taxon>
        <taxon>Agaricomycetidae</taxon>
        <taxon>Agaricales</taxon>
        <taxon>Marasmiineae</taxon>
        <taxon>Physalacriaceae</taxon>
        <taxon>Guyanagaster</taxon>
    </lineage>
</organism>
<comment type="subcellular location">
    <subcellularLocation>
        <location evidence="1">Nucleus</location>
    </subcellularLocation>
</comment>
<dbReference type="CDD" id="cd18787">
    <property type="entry name" value="SF2_C_DEAD"/>
    <property type="match status" value="1"/>
</dbReference>
<evidence type="ECO:0000256" key="5">
    <source>
        <dbReference type="ARBA" id="ARBA00022806"/>
    </source>
</evidence>
<evidence type="ECO:0000256" key="8">
    <source>
        <dbReference type="ARBA" id="ARBA00023242"/>
    </source>
</evidence>
<proteinExistence type="inferred from homology"/>
<comment type="caution">
    <text evidence="16">The sequence shown here is derived from an EMBL/GenBank/DDBJ whole genome shotgun (WGS) entry which is preliminary data.</text>
</comment>
<feature type="compositionally biased region" description="Basic residues" evidence="12">
    <location>
        <begin position="15"/>
        <end position="24"/>
    </location>
</feature>
<feature type="compositionally biased region" description="Basic and acidic residues" evidence="12">
    <location>
        <begin position="40"/>
        <end position="101"/>
    </location>
</feature>
<protein>
    <recommendedName>
        <fullName evidence="2">RNA helicase</fullName>
        <ecNumber evidence="2">3.6.4.13</ecNumber>
    </recommendedName>
</protein>
<dbReference type="GO" id="GO:0003724">
    <property type="term" value="F:RNA helicase activity"/>
    <property type="evidence" value="ECO:0007669"/>
    <property type="project" value="UniProtKB-EC"/>
</dbReference>
<keyword evidence="6" id="KW-0067">ATP-binding</keyword>
<dbReference type="PROSITE" id="PS51192">
    <property type="entry name" value="HELICASE_ATP_BIND_1"/>
    <property type="match status" value="1"/>
</dbReference>
<dbReference type="PANTHER" id="PTHR47958">
    <property type="entry name" value="ATP-DEPENDENT RNA HELICASE DBP3"/>
    <property type="match status" value="1"/>
</dbReference>
<feature type="compositionally biased region" description="Low complexity" evidence="12">
    <location>
        <begin position="849"/>
        <end position="859"/>
    </location>
</feature>
<evidence type="ECO:0000256" key="2">
    <source>
        <dbReference type="ARBA" id="ARBA00012552"/>
    </source>
</evidence>
<comment type="similarity">
    <text evidence="9">Belongs to the DEAD box helicase family. DDX46/PRP5 subfamily.</text>
</comment>
<evidence type="ECO:0000256" key="12">
    <source>
        <dbReference type="SAM" id="MobiDB-lite"/>
    </source>
</evidence>
<evidence type="ECO:0000313" key="16">
    <source>
        <dbReference type="EMBL" id="KAG7449372.1"/>
    </source>
</evidence>
<dbReference type="EMBL" id="MU250528">
    <property type="protein sequence ID" value="KAG7449372.1"/>
    <property type="molecule type" value="Genomic_DNA"/>
</dbReference>
<dbReference type="GO" id="GO:0005524">
    <property type="term" value="F:ATP binding"/>
    <property type="evidence" value="ECO:0007669"/>
    <property type="project" value="UniProtKB-KW"/>
</dbReference>
<dbReference type="RefSeq" id="XP_043042872.1">
    <property type="nucleotide sequence ID" value="XM_043185699.1"/>
</dbReference>
<feature type="region of interest" description="Disordered" evidence="12">
    <location>
        <begin position="1"/>
        <end position="155"/>
    </location>
</feature>
<evidence type="ECO:0000256" key="4">
    <source>
        <dbReference type="ARBA" id="ARBA00022801"/>
    </source>
</evidence>
<evidence type="ECO:0000256" key="3">
    <source>
        <dbReference type="ARBA" id="ARBA00022741"/>
    </source>
</evidence>
<name>A0A9P7VYP3_9AGAR</name>
<dbReference type="SUPFAM" id="SSF52540">
    <property type="entry name" value="P-loop containing nucleoside triphosphate hydrolases"/>
    <property type="match status" value="2"/>
</dbReference>
<feature type="compositionally biased region" description="Basic and acidic residues" evidence="12">
    <location>
        <begin position="819"/>
        <end position="848"/>
    </location>
</feature>
<keyword evidence="5" id="KW-0347">Helicase</keyword>
<evidence type="ECO:0000259" key="14">
    <source>
        <dbReference type="PROSITE" id="PS51194"/>
    </source>
</evidence>
<evidence type="ECO:0000256" key="1">
    <source>
        <dbReference type="ARBA" id="ARBA00004123"/>
    </source>
</evidence>
<feature type="compositionally biased region" description="Basic and acidic residues" evidence="12">
    <location>
        <begin position="130"/>
        <end position="155"/>
    </location>
</feature>
<dbReference type="Pfam" id="PF00270">
    <property type="entry name" value="DEAD"/>
    <property type="match status" value="1"/>
</dbReference>
<feature type="domain" description="DEAD-box RNA helicase Q" evidence="15">
    <location>
        <begin position="412"/>
        <end position="440"/>
    </location>
</feature>
<dbReference type="InterPro" id="IPR000629">
    <property type="entry name" value="RNA-helicase_DEAD-box_CS"/>
</dbReference>
<dbReference type="Pfam" id="PF00271">
    <property type="entry name" value="Helicase_C"/>
    <property type="match status" value="1"/>
</dbReference>
<feature type="domain" description="Helicase ATP-binding" evidence="13">
    <location>
        <begin position="443"/>
        <end position="621"/>
    </location>
</feature>
<keyword evidence="4 16" id="KW-0378">Hydrolase</keyword>
<dbReference type="GO" id="GO:0016787">
    <property type="term" value="F:hydrolase activity"/>
    <property type="evidence" value="ECO:0007669"/>
    <property type="project" value="UniProtKB-KW"/>
</dbReference>
<dbReference type="Proteomes" id="UP000812287">
    <property type="component" value="Unassembled WGS sequence"/>
</dbReference>
<dbReference type="GO" id="GO:0003676">
    <property type="term" value="F:nucleic acid binding"/>
    <property type="evidence" value="ECO:0007669"/>
    <property type="project" value="InterPro"/>
</dbReference>
<evidence type="ECO:0000259" key="15">
    <source>
        <dbReference type="PROSITE" id="PS51195"/>
    </source>
</evidence>
<evidence type="ECO:0000256" key="10">
    <source>
        <dbReference type="PROSITE-ProRule" id="PRU00552"/>
    </source>
</evidence>
<dbReference type="PROSITE" id="PS51195">
    <property type="entry name" value="Q_MOTIF"/>
    <property type="match status" value="1"/>
</dbReference>
<feature type="compositionally biased region" description="Acidic residues" evidence="12">
    <location>
        <begin position="268"/>
        <end position="278"/>
    </location>
</feature>
<gene>
    <name evidence="16" type="ORF">BT62DRAFT_929336</name>
</gene>
<dbReference type="InterPro" id="IPR011545">
    <property type="entry name" value="DEAD/DEAH_box_helicase_dom"/>
</dbReference>
<reference evidence="16" key="1">
    <citation type="submission" date="2020-11" db="EMBL/GenBank/DDBJ databases">
        <title>Adaptations for nitrogen fixation in a non-lichenized fungal sporocarp promotes dispersal by wood-feeding termites.</title>
        <authorList>
            <consortium name="DOE Joint Genome Institute"/>
            <person name="Koch R.A."/>
            <person name="Yoon G."/>
            <person name="Arayal U."/>
            <person name="Lail K."/>
            <person name="Amirebrahimi M."/>
            <person name="Labutti K."/>
            <person name="Lipzen A."/>
            <person name="Riley R."/>
            <person name="Barry K."/>
            <person name="Henrissat B."/>
            <person name="Grigoriev I.V."/>
            <person name="Herr J.R."/>
            <person name="Aime M.C."/>
        </authorList>
    </citation>
    <scope>NUCLEOTIDE SEQUENCE</scope>
    <source>
        <strain evidence="16">MCA 3950</strain>
    </source>
</reference>
<dbReference type="GO" id="GO:0005634">
    <property type="term" value="C:nucleus"/>
    <property type="evidence" value="ECO:0007669"/>
    <property type="project" value="UniProtKB-SubCell"/>
</dbReference>
<keyword evidence="3" id="KW-0547">Nucleotide-binding</keyword>
<dbReference type="InterPro" id="IPR014001">
    <property type="entry name" value="Helicase_ATP-bd"/>
</dbReference>
<evidence type="ECO:0000313" key="17">
    <source>
        <dbReference type="Proteomes" id="UP000812287"/>
    </source>
</evidence>
<feature type="short sequence motif" description="Q motif" evidence="10">
    <location>
        <begin position="412"/>
        <end position="440"/>
    </location>
</feature>
<keyword evidence="8" id="KW-0539">Nucleus</keyword>
<keyword evidence="17" id="KW-1185">Reference proteome</keyword>
<dbReference type="SMART" id="SM00490">
    <property type="entry name" value="HELICc"/>
    <property type="match status" value="1"/>
</dbReference>
<evidence type="ECO:0000259" key="13">
    <source>
        <dbReference type="PROSITE" id="PS51192"/>
    </source>
</evidence>
<evidence type="ECO:0000256" key="6">
    <source>
        <dbReference type="ARBA" id="ARBA00022840"/>
    </source>
</evidence>
<sequence length="1077" mass="120299">MVRRDRSYSPDSSNKRVRHSHRSPRSPSPTRRNSQRGNRSRYEDDRDRDRDGEWDVRDRDRARERERERLRDERHREERRREALRDNRRDDRRDDRRDERRRSRSKDRRPATPPRSQSTADAAATPPPLEDEKVKARRAKLEGWRKERDAKKALGEAKAKAMALAGKTAPVMTDTGKPTGQLNRAALGGLGLKGLPLKPEFAKQNKTAASMDDSVETKRKLETLGDMPAVDMTMAEGEASVGDLEVDDDDEEANRLDQARKKKAQDAMDVDEEDDADPLDAFMSGVKEEVKKVNMEDMKKMLGGNNGRNSRIRLDERMADEEADEVEDNVIVDELDTTELNPEDILALAAKKAKKKELASVDHSRVKYEPFRKEFYVPPPDIAAMTDEEAELLRLELDSIKIRGVDCPRPVTKWSHYGLPANCLEVIKRLNYVAPTSIQAQAIPAIMSGRDVIGVAKTGSGKTIAFLLPLFRHIKDQRPLEQMEGPVAIVMTPTRELAVQIHRECKPFLKVMNLRAVCAYGGSPIKDQIAELKKGAEIIVCTPGRMIDLLTANSGRVTNLKRITYVVLDEADRMFDMGFEPQVMKIVNNIRPDRQTVLFSATFPKQMDSLARKILRKPLEITVGGRSVVAAEIEQIVEVRPEESKFTRLLEILGQMYNEDPECRTLVFVDRQEAADNLLRELMRKGYLCMSLHGGKDQVDRDSTIADFKAGVIPIVIATSVAARGLDVKQLKLVINFDAPNHMEDYVHRAGRTGRAGNKGTCVTFITPEQDRYSVDIYRALKASNAAVPKDLEELANGFLDKLKTGKAHAAGSGFGGKGLDRLDKERDAREKAERKAYGEPDEEKTSSAEEATAKATASNGDDMTFGNFKVEIKRGPAPDSSKGLLGVGGAVAAARRLAHAKEEEKLQAQMRAAEEAAARAGKDTPAQKQALSVVSKLNAQIRAQRLVLQSQIQLEESGGPKKLPTSSSDSSDFHAIIPINDYPQKARWRVTNKETMVQLIDMTGASVTNKGIYYESGKEPPLEGPPKLHLLVESNEEYRVEQAVREIKRLLIEASAAALQAEMRNPTATMGRYSVL</sequence>
<dbReference type="GeneID" id="66107996"/>
<dbReference type="PROSITE" id="PS00039">
    <property type="entry name" value="DEAD_ATP_HELICASE"/>
    <property type="match status" value="1"/>
</dbReference>
<dbReference type="InterPro" id="IPR001650">
    <property type="entry name" value="Helicase_C-like"/>
</dbReference>
<feature type="domain" description="Helicase C-terminal" evidence="14">
    <location>
        <begin position="632"/>
        <end position="796"/>
    </location>
</feature>
<feature type="region of interest" description="Disordered" evidence="12">
    <location>
        <begin position="808"/>
        <end position="861"/>
    </location>
</feature>
<dbReference type="InterPro" id="IPR056149">
    <property type="entry name" value="PRP5/DDX46/KHDC4_KH"/>
</dbReference>
<keyword evidence="7" id="KW-0507">mRNA processing</keyword>
<dbReference type="InterPro" id="IPR027417">
    <property type="entry name" value="P-loop_NTPase"/>
</dbReference>
<dbReference type="CDD" id="cd17953">
    <property type="entry name" value="DEADc_DDX46"/>
    <property type="match status" value="1"/>
</dbReference>
<dbReference type="FunFam" id="3.40.50.300:FF:000079">
    <property type="entry name" value="probable ATP-dependent RNA helicase DDX17"/>
    <property type="match status" value="1"/>
</dbReference>
<dbReference type="Gene3D" id="3.40.50.300">
    <property type="entry name" value="P-loop containing nucleotide triphosphate hydrolases"/>
    <property type="match status" value="2"/>
</dbReference>
<evidence type="ECO:0000256" key="11">
    <source>
        <dbReference type="SAM" id="Coils"/>
    </source>
</evidence>
<dbReference type="InterPro" id="IPR014014">
    <property type="entry name" value="RNA_helicase_DEAD_Q_motif"/>
</dbReference>
<accession>A0A9P7VYP3</accession>
<dbReference type="GO" id="GO:0008380">
    <property type="term" value="P:RNA splicing"/>
    <property type="evidence" value="ECO:0007669"/>
    <property type="project" value="UniProtKB-KW"/>
</dbReference>
<dbReference type="PROSITE" id="PS51194">
    <property type="entry name" value="HELICASE_CTER"/>
    <property type="match status" value="1"/>
</dbReference>
<keyword evidence="11" id="KW-0175">Coiled coil</keyword>
<dbReference type="OrthoDB" id="196131at2759"/>
<dbReference type="SMART" id="SM00487">
    <property type="entry name" value="DEXDc"/>
    <property type="match status" value="1"/>
</dbReference>